<dbReference type="Gene3D" id="3.90.226.10">
    <property type="entry name" value="2-enoyl-CoA Hydratase, Chain A, domain 1"/>
    <property type="match status" value="1"/>
</dbReference>
<protein>
    <submittedName>
        <fullName evidence="4">Enoyl-CoA hydratase/carnithine racemase</fullName>
    </submittedName>
</protein>
<dbReference type="PROSITE" id="PS00166">
    <property type="entry name" value="ENOYL_COA_HYDRATASE"/>
    <property type="match status" value="1"/>
</dbReference>
<dbReference type="CDD" id="cd06558">
    <property type="entry name" value="crotonase-like"/>
    <property type="match status" value="1"/>
</dbReference>
<dbReference type="Proteomes" id="UP001519343">
    <property type="component" value="Unassembled WGS sequence"/>
</dbReference>
<dbReference type="EMBL" id="JAGGKT010000007">
    <property type="protein sequence ID" value="MBP1932644.1"/>
    <property type="molecule type" value="Genomic_DNA"/>
</dbReference>
<dbReference type="InterPro" id="IPR018376">
    <property type="entry name" value="Enoyl-CoA_hyd/isom_CS"/>
</dbReference>
<keyword evidence="2" id="KW-0456">Lyase</keyword>
<dbReference type="Gene3D" id="1.10.12.10">
    <property type="entry name" value="Lyase 2-enoyl-coa Hydratase, Chain A, domain 2"/>
    <property type="match status" value="1"/>
</dbReference>
<organism evidence="4 5">
    <name type="scientific">Ammoniphilus resinae</name>
    <dbReference type="NCBI Taxonomy" id="861532"/>
    <lineage>
        <taxon>Bacteria</taxon>
        <taxon>Bacillati</taxon>
        <taxon>Bacillota</taxon>
        <taxon>Bacilli</taxon>
        <taxon>Bacillales</taxon>
        <taxon>Paenibacillaceae</taxon>
        <taxon>Aneurinibacillus group</taxon>
        <taxon>Ammoniphilus</taxon>
    </lineage>
</organism>
<dbReference type="PANTHER" id="PTHR11941:SF54">
    <property type="entry name" value="ENOYL-COA HYDRATASE, MITOCHONDRIAL"/>
    <property type="match status" value="1"/>
</dbReference>
<comment type="similarity">
    <text evidence="1 3">Belongs to the enoyl-CoA hydratase/isomerase family.</text>
</comment>
<evidence type="ECO:0000313" key="4">
    <source>
        <dbReference type="EMBL" id="MBP1932644.1"/>
    </source>
</evidence>
<proteinExistence type="inferred from homology"/>
<reference evidence="4 5" key="1">
    <citation type="submission" date="2021-03" db="EMBL/GenBank/DDBJ databases">
        <title>Genomic Encyclopedia of Type Strains, Phase IV (KMG-IV): sequencing the most valuable type-strain genomes for metagenomic binning, comparative biology and taxonomic classification.</title>
        <authorList>
            <person name="Goeker M."/>
        </authorList>
    </citation>
    <scope>NUCLEOTIDE SEQUENCE [LARGE SCALE GENOMIC DNA]</scope>
    <source>
        <strain evidence="4 5">DSM 24738</strain>
    </source>
</reference>
<dbReference type="SUPFAM" id="SSF52096">
    <property type="entry name" value="ClpP/crotonase"/>
    <property type="match status" value="1"/>
</dbReference>
<dbReference type="Pfam" id="PF00378">
    <property type="entry name" value="ECH_1"/>
    <property type="match status" value="1"/>
</dbReference>
<comment type="caution">
    <text evidence="4">The sequence shown here is derived from an EMBL/GenBank/DDBJ whole genome shotgun (WGS) entry which is preliminary data.</text>
</comment>
<dbReference type="RefSeq" id="WP_209810680.1">
    <property type="nucleotide sequence ID" value="NZ_JAGGKT010000007.1"/>
</dbReference>
<dbReference type="InterPro" id="IPR014748">
    <property type="entry name" value="Enoyl-CoA_hydra_C"/>
</dbReference>
<accession>A0ABS4GQV3</accession>
<sequence>MTSYMFESLVVESKEQVMVAAFNRPDKLNAFSPKVMGELNKLLDCVESDDEVKVLVLTGVGEKAFVVGNDLPQLAALDPMGAYEQMVTGQKTFLRIHELSKPVIAMVNGYALGGGFELALACDMVFASTNAKFGFPEINLNTMPGWGGTQLAVKKMGLNRAKEMILSGLFYKSEDCREFGFINRVVSPDELLGATLEFAQTLAAKNSFSIKMAKNAINRGAELDLNAGFFFEAQAYAVNFSAPHAKEGFEAFLNRKTKK</sequence>
<evidence type="ECO:0000256" key="1">
    <source>
        <dbReference type="ARBA" id="ARBA00005254"/>
    </source>
</evidence>
<gene>
    <name evidence="4" type="ORF">J2Z37_002652</name>
</gene>
<name>A0ABS4GQV3_9BACL</name>
<evidence type="ECO:0000256" key="3">
    <source>
        <dbReference type="RuleBase" id="RU003707"/>
    </source>
</evidence>
<dbReference type="InterPro" id="IPR001753">
    <property type="entry name" value="Enoyl-CoA_hydra/iso"/>
</dbReference>
<keyword evidence="5" id="KW-1185">Reference proteome</keyword>
<dbReference type="InterPro" id="IPR029045">
    <property type="entry name" value="ClpP/crotonase-like_dom_sf"/>
</dbReference>
<evidence type="ECO:0000313" key="5">
    <source>
        <dbReference type="Proteomes" id="UP001519343"/>
    </source>
</evidence>
<dbReference type="PANTHER" id="PTHR11941">
    <property type="entry name" value="ENOYL-COA HYDRATASE-RELATED"/>
    <property type="match status" value="1"/>
</dbReference>
<evidence type="ECO:0000256" key="2">
    <source>
        <dbReference type="ARBA" id="ARBA00023239"/>
    </source>
</evidence>